<evidence type="ECO:0000313" key="3">
    <source>
        <dbReference type="EMBL" id="MBB6483247.1"/>
    </source>
</evidence>
<reference evidence="3 4" key="1">
    <citation type="submission" date="2020-08" db="EMBL/GenBank/DDBJ databases">
        <title>Genomic Encyclopedia of Type Strains, Phase IV (KMG-V): Genome sequencing to study the core and pangenomes of soil and plant-associated prokaryotes.</title>
        <authorList>
            <person name="Whitman W."/>
        </authorList>
    </citation>
    <scope>NUCLEOTIDE SEQUENCE [LARGE SCALE GENOMIC DNA]</scope>
    <source>
        <strain evidence="3 4">SEMIA 4060</strain>
    </source>
</reference>
<feature type="domain" description="CAF17 C-terminal" evidence="2">
    <location>
        <begin position="195"/>
        <end position="266"/>
    </location>
</feature>
<name>A0A7X0M9Z6_9HYPH</name>
<sequence>MPAVFLKDRSFIRVVGAEAESFLHNLITTDLVSLAADEVRPGALLTPQGKILFDFMIRRDGADFLIETDATQREGLLKRLMLYRLRAKIEFTPLDVEGVTVGWGDAASDGPRDSRFLKAGIVLTRTPGQHGHDDRAMYDALRIANGIAVSDRDFALQDAFPHDVLMDLNGGLGFRKGCYIGQEVVSRMHHRGTTRRRVVIVDGSTDLPASGMELTAGGKPMGSLGSVDGSKGLAIIRIDRAGEAIASGTPILAGDVEVSVSLPTWSGLTFPAPADEASA</sequence>
<evidence type="ECO:0000259" key="2">
    <source>
        <dbReference type="Pfam" id="PF25455"/>
    </source>
</evidence>
<dbReference type="InterPro" id="IPR027266">
    <property type="entry name" value="TrmE/GcvT-like"/>
</dbReference>
<dbReference type="NCBIfam" id="TIGR03317">
    <property type="entry name" value="ygfZ_signature"/>
    <property type="match status" value="1"/>
</dbReference>
<dbReference type="Proteomes" id="UP000565576">
    <property type="component" value="Unassembled WGS sequence"/>
</dbReference>
<comment type="caution">
    <text evidence="3">The sequence shown here is derived from an EMBL/GenBank/DDBJ whole genome shotgun (WGS) entry which is preliminary data.</text>
</comment>
<dbReference type="RefSeq" id="WP_184701464.1">
    <property type="nucleotide sequence ID" value="NZ_JACHBG010000001.1"/>
</dbReference>
<dbReference type="InterPro" id="IPR045179">
    <property type="entry name" value="YgfZ/GcvT"/>
</dbReference>
<evidence type="ECO:0000256" key="1">
    <source>
        <dbReference type="ARBA" id="ARBA00022946"/>
    </source>
</evidence>
<organism evidence="3 4">
    <name type="scientific">Rhizobium lusitanum</name>
    <dbReference type="NCBI Taxonomy" id="293958"/>
    <lineage>
        <taxon>Bacteria</taxon>
        <taxon>Pseudomonadati</taxon>
        <taxon>Pseudomonadota</taxon>
        <taxon>Alphaproteobacteria</taxon>
        <taxon>Hyphomicrobiales</taxon>
        <taxon>Rhizobiaceae</taxon>
        <taxon>Rhizobium/Agrobacterium group</taxon>
        <taxon>Rhizobium</taxon>
    </lineage>
</organism>
<keyword evidence="1" id="KW-0809">Transit peptide</keyword>
<dbReference type="InterPro" id="IPR057460">
    <property type="entry name" value="CAF17_C"/>
</dbReference>
<dbReference type="PANTHER" id="PTHR22602:SF0">
    <property type="entry name" value="TRANSFERASE CAF17, MITOCHONDRIAL-RELATED"/>
    <property type="match status" value="1"/>
</dbReference>
<evidence type="ECO:0000313" key="4">
    <source>
        <dbReference type="Proteomes" id="UP000565576"/>
    </source>
</evidence>
<accession>A0A7X0M9Z6</accession>
<protein>
    <recommendedName>
        <fullName evidence="2">CAF17 C-terminal domain-containing protein</fullName>
    </recommendedName>
</protein>
<dbReference type="Gene3D" id="3.30.1360.120">
    <property type="entry name" value="Probable tRNA modification gtpase trme, domain 1"/>
    <property type="match status" value="2"/>
</dbReference>
<dbReference type="SUPFAM" id="SSF103025">
    <property type="entry name" value="Folate-binding domain"/>
    <property type="match status" value="1"/>
</dbReference>
<gene>
    <name evidence="3" type="ORF">GGD46_000490</name>
</gene>
<dbReference type="InterPro" id="IPR017703">
    <property type="entry name" value="YgfZ/GCV_T_CS"/>
</dbReference>
<dbReference type="Pfam" id="PF25455">
    <property type="entry name" value="Beta-barrel_CAF17_C"/>
    <property type="match status" value="1"/>
</dbReference>
<dbReference type="PANTHER" id="PTHR22602">
    <property type="entry name" value="TRANSFERASE CAF17, MITOCHONDRIAL-RELATED"/>
    <property type="match status" value="1"/>
</dbReference>
<dbReference type="AlphaFoldDB" id="A0A7X0M9Z6"/>
<dbReference type="GO" id="GO:0016226">
    <property type="term" value="P:iron-sulfur cluster assembly"/>
    <property type="evidence" value="ECO:0007669"/>
    <property type="project" value="TreeGrafter"/>
</dbReference>
<dbReference type="EMBL" id="JACHBG010000001">
    <property type="protein sequence ID" value="MBB6483247.1"/>
    <property type="molecule type" value="Genomic_DNA"/>
</dbReference>
<proteinExistence type="predicted"/>